<feature type="binding site" evidence="12">
    <location>
        <position position="150"/>
    </location>
    <ligand>
        <name>CoA</name>
        <dbReference type="ChEBI" id="CHEBI:57287"/>
    </ligand>
</feature>
<keyword evidence="6 16" id="KW-0808">Transferase</keyword>
<evidence type="ECO:0000259" key="14">
    <source>
        <dbReference type="Pfam" id="PF01648"/>
    </source>
</evidence>
<dbReference type="PRINTS" id="PR01399">
    <property type="entry name" value="ENTSNTHTASED"/>
</dbReference>
<reference evidence="16 17" key="1">
    <citation type="submission" date="2018-10" db="EMBL/GenBank/DDBJ databases">
        <title>Rhizobium etli, R. leguminosarum and a new Rhizobium genospecies from Phaseolus dumosus.</title>
        <authorList>
            <person name="Ramirez-Puebla S.T."/>
            <person name="Rogel-Hernandez M.A."/>
            <person name="Guerrero G."/>
            <person name="Ormeno-Orrillo E."/>
            <person name="Martinez-Romero J.C."/>
            <person name="Negrete-Yankelevich S."/>
            <person name="Martinez-Romero E."/>
        </authorList>
    </citation>
    <scope>NUCLEOTIDE SEQUENCE [LARGE SCALE GENOMIC DNA]</scope>
    <source>
        <strain evidence="16 17">CCGE525</strain>
        <plasmid evidence="17">prccge525a</plasmid>
    </source>
</reference>
<dbReference type="AlphaFoldDB" id="A0A387G0E0"/>
<evidence type="ECO:0000313" key="17">
    <source>
        <dbReference type="Proteomes" id="UP000282195"/>
    </source>
</evidence>
<dbReference type="InterPro" id="IPR041354">
    <property type="entry name" value="4PPT_N"/>
</dbReference>
<comment type="catalytic activity">
    <reaction evidence="11">
        <text>apo-[peptidyl-carrier protein] + CoA = holo-[peptidyl-carrier protein] + adenosine 3',5'-bisphosphate + H(+)</text>
        <dbReference type="Rhea" id="RHEA:46228"/>
        <dbReference type="Rhea" id="RHEA-COMP:11479"/>
        <dbReference type="Rhea" id="RHEA-COMP:11480"/>
        <dbReference type="ChEBI" id="CHEBI:15378"/>
        <dbReference type="ChEBI" id="CHEBI:29999"/>
        <dbReference type="ChEBI" id="CHEBI:57287"/>
        <dbReference type="ChEBI" id="CHEBI:58343"/>
        <dbReference type="ChEBI" id="CHEBI:64479"/>
    </reaction>
</comment>
<feature type="binding site" evidence="12">
    <location>
        <position position="160"/>
    </location>
    <ligand>
        <name>CoA</name>
        <dbReference type="ChEBI" id="CHEBI:57287"/>
    </ligand>
</feature>
<feature type="domain" description="4'-phosphopantetheinyl transferase" evidence="14">
    <location>
        <begin position="104"/>
        <end position="175"/>
    </location>
</feature>
<accession>A0A387G0E0</accession>
<evidence type="ECO:0000256" key="1">
    <source>
        <dbReference type="ARBA" id="ARBA00003937"/>
    </source>
</evidence>
<keyword evidence="16" id="KW-0614">Plasmid</keyword>
<dbReference type="EMBL" id="CP032697">
    <property type="protein sequence ID" value="AYG64379.1"/>
    <property type="molecule type" value="Genomic_DNA"/>
</dbReference>
<feature type="binding site" evidence="12">
    <location>
        <position position="146"/>
    </location>
    <ligand>
        <name>CoA</name>
        <dbReference type="ChEBI" id="CHEBI:57287"/>
    </ligand>
</feature>
<evidence type="ECO:0000256" key="4">
    <source>
        <dbReference type="ARBA" id="ARBA00011503"/>
    </source>
</evidence>
<name>A0A387G0E0_9HYPH</name>
<comment type="similarity">
    <text evidence="3">Belongs to the P-Pant transferase superfamily. EntD family.</text>
</comment>
<keyword evidence="13" id="KW-0460">Magnesium</keyword>
<dbReference type="GO" id="GO:0005886">
    <property type="term" value="C:plasma membrane"/>
    <property type="evidence" value="ECO:0007669"/>
    <property type="project" value="TreeGrafter"/>
</dbReference>
<evidence type="ECO:0000256" key="7">
    <source>
        <dbReference type="ARBA" id="ARBA00023191"/>
    </source>
</evidence>
<sequence>MEIMTFEQQKILAGIRSVETSDEAGLFASEVAGLGRAVAKVHRQSGAARIIARTLLAELGFPPMPILKTRSGVPIWPDGVVGSLAHHDTVAAAAIAEKKTIAALGIDIEPNEPLPEDLIELIATSREQSMYDLDLLRRRDLFVLKEAVYKACFPMNRVFLEFQDVEVDIGAGSAYVAKASCAFSVELVTSKNVLGLAYLGA</sequence>
<comment type="cofactor">
    <cofactor evidence="13">
        <name>Mg(2+)</name>
        <dbReference type="ChEBI" id="CHEBI:18420"/>
    </cofactor>
</comment>
<feature type="binding site" evidence="13">
    <location>
        <position position="109"/>
    </location>
    <ligand>
        <name>Mg(2+)</name>
        <dbReference type="ChEBI" id="CHEBI:18420"/>
    </ligand>
</feature>
<dbReference type="InterPro" id="IPR037143">
    <property type="entry name" value="4-PPantetheinyl_Trfase_dom_sf"/>
</dbReference>
<evidence type="ECO:0000313" key="16">
    <source>
        <dbReference type="EMBL" id="AYG64379.1"/>
    </source>
</evidence>
<dbReference type="Pfam" id="PF01648">
    <property type="entry name" value="ACPS"/>
    <property type="match status" value="1"/>
</dbReference>
<feature type="domain" description="4'-phosphopantetheinyl transferase N-terminal" evidence="15">
    <location>
        <begin position="35"/>
        <end position="96"/>
    </location>
</feature>
<geneLocation type="plasmid" evidence="17">
    <name>prccge525a</name>
</geneLocation>
<dbReference type="GO" id="GO:0009366">
    <property type="term" value="C:enterobactin synthetase complex"/>
    <property type="evidence" value="ECO:0007669"/>
    <property type="project" value="InterPro"/>
</dbReference>
<dbReference type="PANTHER" id="PTHR38096">
    <property type="entry name" value="ENTEROBACTIN SYNTHASE COMPONENT D"/>
    <property type="match status" value="1"/>
</dbReference>
<evidence type="ECO:0000256" key="9">
    <source>
        <dbReference type="ARBA" id="ARBA00031996"/>
    </source>
</evidence>
<feature type="binding site" evidence="13">
    <location>
        <position position="108"/>
    </location>
    <ligand>
        <name>Mg(2+)</name>
        <dbReference type="ChEBI" id="CHEBI:18420"/>
    </ligand>
</feature>
<dbReference type="GO" id="GO:0009239">
    <property type="term" value="P:enterobactin biosynthetic process"/>
    <property type="evidence" value="ECO:0007669"/>
    <property type="project" value="UniProtKB-UniPathway"/>
</dbReference>
<dbReference type="GO" id="GO:0000287">
    <property type="term" value="F:magnesium ion binding"/>
    <property type="evidence" value="ECO:0007669"/>
    <property type="project" value="InterPro"/>
</dbReference>
<organism evidence="16 17">
    <name type="scientific">Rhizobium jaguaris</name>
    <dbReference type="NCBI Taxonomy" id="1312183"/>
    <lineage>
        <taxon>Bacteria</taxon>
        <taxon>Pseudomonadati</taxon>
        <taxon>Pseudomonadota</taxon>
        <taxon>Alphaproteobacteria</taxon>
        <taxon>Hyphomicrobiales</taxon>
        <taxon>Rhizobiaceae</taxon>
        <taxon>Rhizobium/Agrobacterium group</taxon>
        <taxon>Rhizobium</taxon>
    </lineage>
</organism>
<evidence type="ECO:0000256" key="11">
    <source>
        <dbReference type="ARBA" id="ARBA00049191"/>
    </source>
</evidence>
<dbReference type="KEGG" id="rjg:CCGE525_37150"/>
<feature type="binding site" evidence="12">
    <location>
        <position position="49"/>
    </location>
    <ligand>
        <name>CoA</name>
        <dbReference type="ChEBI" id="CHEBI:57287"/>
    </ligand>
</feature>
<comment type="subunit">
    <text evidence="4">EntB, EntD, EntE, and EntF form a multienzyme complex called enterobactin synthase.</text>
</comment>
<proteinExistence type="inferred from homology"/>
<evidence type="ECO:0000259" key="15">
    <source>
        <dbReference type="Pfam" id="PF17837"/>
    </source>
</evidence>
<evidence type="ECO:0000256" key="5">
    <source>
        <dbReference type="ARBA" id="ARBA00019087"/>
    </source>
</evidence>
<evidence type="ECO:0000256" key="2">
    <source>
        <dbReference type="ARBA" id="ARBA00004993"/>
    </source>
</evidence>
<evidence type="ECO:0000256" key="13">
    <source>
        <dbReference type="PIRSR" id="PIRSR603542-2"/>
    </source>
</evidence>
<dbReference type="InterPro" id="IPR003542">
    <property type="entry name" value="Enbac_synth_compD-like"/>
</dbReference>
<keyword evidence="7" id="KW-0259">Enterobactin biosynthesis</keyword>
<comment type="catalytic activity">
    <reaction evidence="10">
        <text>apo-[aryl-carrier protein] + CoA = holo-[aryl-carrier protein] + adenosine 3',5'-bisphosphate + H(+)</text>
        <dbReference type="Rhea" id="RHEA:48404"/>
        <dbReference type="Rhea" id="RHEA-COMP:15903"/>
        <dbReference type="Rhea" id="RHEA-COMP:17557"/>
        <dbReference type="ChEBI" id="CHEBI:15378"/>
        <dbReference type="ChEBI" id="CHEBI:29999"/>
        <dbReference type="ChEBI" id="CHEBI:57287"/>
        <dbReference type="ChEBI" id="CHEBI:58343"/>
        <dbReference type="ChEBI" id="CHEBI:64479"/>
    </reaction>
</comment>
<comment type="pathway">
    <text evidence="2">Siderophore biosynthesis; enterobactin biosynthesis.</text>
</comment>
<dbReference type="UniPathway" id="UPA00017"/>
<comment type="function">
    <text evidence="1">Involved in the biosynthesis of the siderophore enterobactin (enterochelin), which is a macrocyclic trimeric lactone of N-(2,3-dihydroxybenzoyl)-serine. The serine trilactone serves as a scaffolding for the three catechol functionalities that provide hexadentate coordination for the tightly ligated iron(2+) atoms. Plays an essential role in the assembly of the enterobactin by catalyzing the transfer of the 4'-phosphopantetheine (Ppant) moiety from coenzyme A to the apo-domains of both EntB (ArCP domain) and EntF (PCP domain) to yield their holo-forms which make them competent for the activation of 2,3-dihydroxybenzoate (DHB) and L-serine, respectively.</text>
</comment>
<dbReference type="OrthoDB" id="8210607at2"/>
<dbReference type="SUPFAM" id="SSF56214">
    <property type="entry name" value="4'-phosphopantetheinyl transferase"/>
    <property type="match status" value="1"/>
</dbReference>
<protein>
    <recommendedName>
        <fullName evidence="5">Enterobactin synthase component D</fullName>
    </recommendedName>
    <alternativeName>
        <fullName evidence="8">4'-phosphopantetheinyl transferase EntD</fullName>
    </alternativeName>
    <alternativeName>
        <fullName evidence="9">Enterochelin synthase D</fullName>
    </alternativeName>
</protein>
<keyword evidence="13" id="KW-0479">Metal-binding</keyword>
<evidence type="ECO:0000256" key="12">
    <source>
        <dbReference type="PIRSR" id="PIRSR603542-1"/>
    </source>
</evidence>
<evidence type="ECO:0000256" key="3">
    <source>
        <dbReference type="ARBA" id="ARBA00008342"/>
    </source>
</evidence>
<feature type="binding site" evidence="13">
    <location>
        <position position="107"/>
    </location>
    <ligand>
        <name>Mg(2+)</name>
        <dbReference type="ChEBI" id="CHEBI:18420"/>
    </ligand>
</feature>
<dbReference type="PANTHER" id="PTHR38096:SF1">
    <property type="entry name" value="ENTEROBACTIN SYNTHASE COMPONENT D"/>
    <property type="match status" value="1"/>
</dbReference>
<dbReference type="Pfam" id="PF17837">
    <property type="entry name" value="4PPT_N"/>
    <property type="match status" value="1"/>
</dbReference>
<dbReference type="Gene3D" id="3.90.470.20">
    <property type="entry name" value="4'-phosphopantetheinyl transferase domain"/>
    <property type="match status" value="1"/>
</dbReference>
<dbReference type="GO" id="GO:0008897">
    <property type="term" value="F:holo-[acyl-carrier-protein] synthase activity"/>
    <property type="evidence" value="ECO:0007669"/>
    <property type="project" value="InterPro"/>
</dbReference>
<dbReference type="Proteomes" id="UP000282195">
    <property type="component" value="Plasmid pRCCGE525a"/>
</dbReference>
<evidence type="ECO:0000256" key="6">
    <source>
        <dbReference type="ARBA" id="ARBA00022679"/>
    </source>
</evidence>
<evidence type="ECO:0000256" key="8">
    <source>
        <dbReference type="ARBA" id="ARBA00029894"/>
    </source>
</evidence>
<keyword evidence="17" id="KW-1185">Reference proteome</keyword>
<dbReference type="InterPro" id="IPR008278">
    <property type="entry name" value="4-PPantetheinyl_Trfase_dom"/>
</dbReference>
<evidence type="ECO:0000256" key="10">
    <source>
        <dbReference type="ARBA" id="ARBA00049176"/>
    </source>
</evidence>
<gene>
    <name evidence="16" type="ORF">CCGE525_37150</name>
</gene>
<feature type="binding site" evidence="12">
    <location>
        <position position="107"/>
    </location>
    <ligand>
        <name>CoA</name>
        <dbReference type="ChEBI" id="CHEBI:57287"/>
    </ligand>
</feature>